<evidence type="ECO:0000313" key="3">
    <source>
        <dbReference type="Proteomes" id="UP000343335"/>
    </source>
</evidence>
<sequence length="444" mass="47536">MMEVTQQSTVPVDVASQQEPPPQARGQEHISTDFAGAAHLANQSSANVTTEGLSACRDYMDTPPYSHYALASAQTRTDTGGSNAYLGGKFVFGEGGETVFIPSPDTCTGTPYGASGLGFARDVHRSIAPTYEGPDDHWEDGAPRNIDMLGRRGKWPAPPPWGLLSDGQRAYRIGSGGFGGNAPLEGERNNGGGMGDLFDMTDVQGYSAGLQTHRIAGAGPSGVWPDDRLWDGDFSQVRHGRLSSTGEQPPRVHATFNVAANVPVSVQFTTPESSDARQGSNRQIPTGYSQRVATGTDQGRHLLAAPRNGAVGFAAAPSTQAAPPSDHHIDEPTQKFVAEWSAVIGKGPEISNQFLMGIIDNSVTAVKNRIHAGLERALIMMLGQMAEHLRFPTLKKLLTQPNDNTLDLVEKHLPDIGKVIPEKQKKELTDLLESVGIKWPKLFG</sequence>
<reference evidence="2 3" key="1">
    <citation type="submission" date="2019-08" db="EMBL/GenBank/DDBJ databases">
        <authorList>
            <person name="Peeters C."/>
        </authorList>
    </citation>
    <scope>NUCLEOTIDE SEQUENCE [LARGE SCALE GENOMIC DNA]</scope>
    <source>
        <strain evidence="2 3">LMG 31010</strain>
    </source>
</reference>
<dbReference type="EMBL" id="CABPSA010000008">
    <property type="protein sequence ID" value="VVE45798.1"/>
    <property type="molecule type" value="Genomic_DNA"/>
</dbReference>
<feature type="region of interest" description="Disordered" evidence="1">
    <location>
        <begin position="1"/>
        <end position="27"/>
    </location>
</feature>
<evidence type="ECO:0000313" key="2">
    <source>
        <dbReference type="EMBL" id="VVE45798.1"/>
    </source>
</evidence>
<proteinExistence type="predicted"/>
<name>A0A5E4YBN2_9BURK</name>
<dbReference type="OrthoDB" id="9838609at2"/>
<feature type="compositionally biased region" description="Polar residues" evidence="1">
    <location>
        <begin position="1"/>
        <end position="18"/>
    </location>
</feature>
<dbReference type="AlphaFoldDB" id="A0A5E4YBN2"/>
<protein>
    <submittedName>
        <fullName evidence="2">Uncharacterized protein</fullName>
    </submittedName>
</protein>
<gene>
    <name evidence="2" type="ORF">PCO31010_04413</name>
</gene>
<dbReference type="Proteomes" id="UP000343335">
    <property type="component" value="Unassembled WGS sequence"/>
</dbReference>
<accession>A0A5E4YBN2</accession>
<dbReference type="RefSeq" id="WP_150666102.1">
    <property type="nucleotide sequence ID" value="NZ_CABPSA010000008.1"/>
</dbReference>
<evidence type="ECO:0000256" key="1">
    <source>
        <dbReference type="SAM" id="MobiDB-lite"/>
    </source>
</evidence>
<organism evidence="2 3">
    <name type="scientific">Pandoraea commovens</name>
    <dbReference type="NCBI Taxonomy" id="2508289"/>
    <lineage>
        <taxon>Bacteria</taxon>
        <taxon>Pseudomonadati</taxon>
        <taxon>Pseudomonadota</taxon>
        <taxon>Betaproteobacteria</taxon>
        <taxon>Burkholderiales</taxon>
        <taxon>Burkholderiaceae</taxon>
        <taxon>Pandoraea</taxon>
    </lineage>
</organism>